<organism evidence="3 4">
    <name type="scientific">Vreelandella aquamarina</name>
    <dbReference type="NCBI Taxonomy" id="77097"/>
    <lineage>
        <taxon>Bacteria</taxon>
        <taxon>Pseudomonadati</taxon>
        <taxon>Pseudomonadota</taxon>
        <taxon>Gammaproteobacteria</taxon>
        <taxon>Oceanospirillales</taxon>
        <taxon>Halomonadaceae</taxon>
        <taxon>Vreelandella</taxon>
    </lineage>
</organism>
<dbReference type="AlphaFoldDB" id="A0A0D7UYC2"/>
<dbReference type="PATRIC" id="fig|29570.3.peg.959"/>
<evidence type="ECO:0000313" key="2">
    <source>
        <dbReference type="EMBL" id="SEN99171.1"/>
    </source>
</evidence>
<reference evidence="2 5" key="1">
    <citation type="submission" date="2016-10" db="EMBL/GenBank/DDBJ databases">
        <authorList>
            <person name="de Groot N.N."/>
        </authorList>
    </citation>
    <scope>NUCLEOTIDE SEQUENCE [LARGE SCALE GENOMIC DNA]</scope>
    <source>
        <strain evidence="2 5">558</strain>
    </source>
</reference>
<dbReference type="Proteomes" id="UP000185024">
    <property type="component" value="Unassembled WGS sequence"/>
</dbReference>
<evidence type="ECO:0000313" key="6">
    <source>
        <dbReference type="Proteomes" id="UP000501053"/>
    </source>
</evidence>
<evidence type="ECO:0000313" key="4">
    <source>
        <dbReference type="Proteomes" id="UP000185024"/>
    </source>
</evidence>
<protein>
    <submittedName>
        <fullName evidence="3">Uncharacterized protein</fullName>
    </submittedName>
</protein>
<evidence type="ECO:0000313" key="5">
    <source>
        <dbReference type="Proteomes" id="UP000199493"/>
    </source>
</evidence>
<keyword evidence="6" id="KW-1185">Reference proteome</keyword>
<dbReference type="EMBL" id="FODB01000036">
    <property type="protein sequence ID" value="SEN99171.1"/>
    <property type="molecule type" value="Genomic_DNA"/>
</dbReference>
<dbReference type="EMBL" id="FSQX01000001">
    <property type="protein sequence ID" value="SIN60384.1"/>
    <property type="molecule type" value="Genomic_DNA"/>
</dbReference>
<reference evidence="3 4" key="2">
    <citation type="submission" date="2016-11" db="EMBL/GenBank/DDBJ databases">
        <authorList>
            <person name="Jaros S."/>
            <person name="Januszkiewicz K."/>
            <person name="Wedrychowicz H."/>
        </authorList>
    </citation>
    <scope>NUCLEOTIDE SEQUENCE [LARGE SCALE GENOMIC DNA]</scope>
    <source>
        <strain evidence="3 4">ACAM 239</strain>
    </source>
</reference>
<gene>
    <name evidence="1" type="ORF">HMEPL2_30320</name>
    <name evidence="2" type="ORF">SAMN04490369_103638</name>
    <name evidence="3" type="ORF">SAMN05878438_0106</name>
</gene>
<reference evidence="1 6" key="3">
    <citation type="submission" date="2020-03" db="EMBL/GenBank/DDBJ databases">
        <title>Complete Genome Sequence of Halomonas meridiana strain Eplume2, isolated from hydrothermal-plume in the north east Pacific Ocean.</title>
        <authorList>
            <person name="Kurihara Y."/>
            <person name="Kawai S."/>
            <person name="Sakai A."/>
            <person name="Galipon J."/>
            <person name="Arakawa K."/>
        </authorList>
    </citation>
    <scope>NUCLEOTIDE SEQUENCE [LARGE SCALE GENOMIC DNA]</scope>
    <source>
        <strain evidence="1 6">Eplume2</strain>
    </source>
</reference>
<name>A0A0D7UYC2_9GAMM</name>
<evidence type="ECO:0000313" key="3">
    <source>
        <dbReference type="EMBL" id="SIN60384.1"/>
    </source>
</evidence>
<sequence length="129" mass="14299">MMERFPDIEVYLARVTLDDINAWLADVLSAPPLSPAGKGKWKTRGQYQGDSVPVLLVDNAADGFASLWFDSGHTPWHTDQECAQHAAEALQVEVRCSLGGWHPGDDPDRFWQVLPGGQEKAIEWPDSGR</sequence>
<dbReference type="Proteomes" id="UP000501053">
    <property type="component" value="Chromosome"/>
</dbReference>
<accession>A0A1H8L247</accession>
<dbReference type="GeneID" id="97277210"/>
<dbReference type="RefSeq" id="WP_044629731.1">
    <property type="nucleotide sequence ID" value="NZ_AP022869.1"/>
</dbReference>
<proteinExistence type="predicted"/>
<dbReference type="STRING" id="77097.SAMN04490369_103638"/>
<dbReference type="Proteomes" id="UP000199493">
    <property type="component" value="Unassembled WGS sequence"/>
</dbReference>
<accession>A0A0D7UYC2</accession>
<dbReference type="OrthoDB" id="1495305at2"/>
<evidence type="ECO:0000313" key="1">
    <source>
        <dbReference type="EMBL" id="BCB72681.1"/>
    </source>
</evidence>
<dbReference type="EMBL" id="AP022869">
    <property type="protein sequence ID" value="BCB72681.1"/>
    <property type="molecule type" value="Genomic_DNA"/>
</dbReference>